<dbReference type="EMBL" id="ANAH02000031">
    <property type="protein sequence ID" value="EPX57802.1"/>
    <property type="molecule type" value="Genomic_DNA"/>
</dbReference>
<sequence length="42" mass="4430">MEGLAVRQVRGGSEGNSVDDPSSEGEAIQKSRKGLSWHESSA</sequence>
<protein>
    <submittedName>
        <fullName evidence="2">Uncharacterized protein</fullName>
    </submittedName>
</protein>
<evidence type="ECO:0000313" key="2">
    <source>
        <dbReference type="EMBL" id="EPX57802.1"/>
    </source>
</evidence>
<accession>S9P6F0</accession>
<evidence type="ECO:0000256" key="1">
    <source>
        <dbReference type="SAM" id="MobiDB-lite"/>
    </source>
</evidence>
<organism evidence="2 3">
    <name type="scientific">Cystobacter fuscus (strain ATCC 25194 / DSM 2262 / NBRC 100088 / M29)</name>
    <dbReference type="NCBI Taxonomy" id="1242864"/>
    <lineage>
        <taxon>Bacteria</taxon>
        <taxon>Pseudomonadati</taxon>
        <taxon>Myxococcota</taxon>
        <taxon>Myxococcia</taxon>
        <taxon>Myxococcales</taxon>
        <taxon>Cystobacterineae</taxon>
        <taxon>Archangiaceae</taxon>
        <taxon>Cystobacter</taxon>
    </lineage>
</organism>
<dbReference type="Proteomes" id="UP000011682">
    <property type="component" value="Unassembled WGS sequence"/>
</dbReference>
<proteinExistence type="predicted"/>
<name>S9P6F0_CYSF2</name>
<gene>
    <name evidence="2" type="ORF">D187_004681</name>
</gene>
<comment type="caution">
    <text evidence="2">The sequence shown here is derived from an EMBL/GenBank/DDBJ whole genome shotgun (WGS) entry which is preliminary data.</text>
</comment>
<dbReference type="AlphaFoldDB" id="S9P6F0"/>
<keyword evidence="3" id="KW-1185">Reference proteome</keyword>
<reference evidence="2" key="1">
    <citation type="submission" date="2013-05" db="EMBL/GenBank/DDBJ databases">
        <title>Genome assembly of Cystobacter fuscus DSM 2262.</title>
        <authorList>
            <person name="Sharma G."/>
            <person name="Khatri I."/>
            <person name="Kaur C."/>
            <person name="Mayilraj S."/>
            <person name="Subramanian S."/>
        </authorList>
    </citation>
    <scope>NUCLEOTIDE SEQUENCE [LARGE SCALE GENOMIC DNA]</scope>
    <source>
        <strain evidence="2">DSM 2262</strain>
    </source>
</reference>
<feature type="region of interest" description="Disordered" evidence="1">
    <location>
        <begin position="1"/>
        <end position="42"/>
    </location>
</feature>
<evidence type="ECO:0000313" key="3">
    <source>
        <dbReference type="Proteomes" id="UP000011682"/>
    </source>
</evidence>